<evidence type="ECO:0000259" key="8">
    <source>
        <dbReference type="PROSITE" id="PS50089"/>
    </source>
</evidence>
<dbReference type="GO" id="GO:0003676">
    <property type="term" value="F:nucleic acid binding"/>
    <property type="evidence" value="ECO:0007669"/>
    <property type="project" value="InterPro"/>
</dbReference>
<dbReference type="InterPro" id="IPR044925">
    <property type="entry name" value="His-Me_finger_sf"/>
</dbReference>
<dbReference type="Gene3D" id="3.30.160.60">
    <property type="entry name" value="Classic Zinc Finger"/>
    <property type="match status" value="1"/>
</dbReference>
<dbReference type="PRINTS" id="PR01407">
    <property type="entry name" value="BUTYPHLNCDUF"/>
</dbReference>
<evidence type="ECO:0000313" key="11">
    <source>
        <dbReference type="Proteomes" id="UP001187343"/>
    </source>
</evidence>
<dbReference type="CDD" id="cd19769">
    <property type="entry name" value="Bbox2_TRIM16-like"/>
    <property type="match status" value="1"/>
</dbReference>
<dbReference type="InterPro" id="IPR039015">
    <property type="entry name" value="ENDOD1"/>
</dbReference>
<dbReference type="GO" id="GO:0005737">
    <property type="term" value="C:cytoplasm"/>
    <property type="evidence" value="ECO:0007669"/>
    <property type="project" value="UniProtKB-SubCell"/>
</dbReference>
<dbReference type="AlphaFoldDB" id="A0AA88QEB6"/>
<keyword evidence="11" id="KW-1185">Reference proteome</keyword>
<evidence type="ECO:0000256" key="6">
    <source>
        <dbReference type="PROSITE-ProRule" id="PRU00175"/>
    </source>
</evidence>
<reference evidence="10" key="1">
    <citation type="submission" date="2023-08" db="EMBL/GenBank/DDBJ databases">
        <title>Chromosome-level Genome Assembly of mud carp (Cirrhinus molitorella).</title>
        <authorList>
            <person name="Liu H."/>
        </authorList>
    </citation>
    <scope>NUCLEOTIDE SEQUENCE</scope>
    <source>
        <strain evidence="10">Prfri</strain>
        <tissue evidence="10">Muscle</tissue>
    </source>
</reference>
<dbReference type="GO" id="GO:0008270">
    <property type="term" value="F:zinc ion binding"/>
    <property type="evidence" value="ECO:0007669"/>
    <property type="project" value="UniProtKB-KW"/>
</dbReference>
<name>A0AA88QEB6_9TELE</name>
<evidence type="ECO:0000259" key="9">
    <source>
        <dbReference type="PROSITE" id="PS50188"/>
    </source>
</evidence>
<dbReference type="InterPro" id="IPR006574">
    <property type="entry name" value="PRY"/>
</dbReference>
<proteinExistence type="predicted"/>
<dbReference type="SUPFAM" id="SSF49899">
    <property type="entry name" value="Concanavalin A-like lectins/glucanases"/>
    <property type="match status" value="1"/>
</dbReference>
<dbReference type="SUPFAM" id="SSF54060">
    <property type="entry name" value="His-Me finger endonucleases"/>
    <property type="match status" value="2"/>
</dbReference>
<dbReference type="SMART" id="SM00477">
    <property type="entry name" value="NUC"/>
    <property type="match status" value="1"/>
</dbReference>
<keyword evidence="5" id="KW-0862">Zinc</keyword>
<dbReference type="InterPro" id="IPR044929">
    <property type="entry name" value="DNA/RNA_non-sp_Endonuclease_sf"/>
</dbReference>
<comment type="caution">
    <text evidence="10">The sequence shown here is derived from an EMBL/GenBank/DDBJ whole genome shotgun (WGS) entry which is preliminary data.</text>
</comment>
<dbReference type="Proteomes" id="UP001187343">
    <property type="component" value="Unassembled WGS sequence"/>
</dbReference>
<comment type="subcellular location">
    <subcellularLocation>
        <location evidence="1">Cytoplasm</location>
    </subcellularLocation>
</comment>
<evidence type="ECO:0000256" key="1">
    <source>
        <dbReference type="ARBA" id="ARBA00004496"/>
    </source>
</evidence>
<protein>
    <recommendedName>
        <fullName evidence="12">RING-type E3 ubiquitin transferase</fullName>
    </recommendedName>
</protein>
<dbReference type="InterPro" id="IPR018957">
    <property type="entry name" value="Znf_C3HC4_RING-type"/>
</dbReference>
<dbReference type="PROSITE" id="PS00518">
    <property type="entry name" value="ZF_RING_1"/>
    <property type="match status" value="1"/>
</dbReference>
<gene>
    <name evidence="10" type="ORF">Q8A67_002817</name>
</gene>
<dbReference type="Pfam" id="PF13765">
    <property type="entry name" value="PRY"/>
    <property type="match status" value="1"/>
</dbReference>
<evidence type="ECO:0000256" key="3">
    <source>
        <dbReference type="ARBA" id="ARBA00022723"/>
    </source>
</evidence>
<dbReference type="PANTHER" id="PTHR21472:SF30">
    <property type="entry name" value="ENDONUCLEASE DOMAIN-CONTAINING 1 PROTEIN-RELATED"/>
    <property type="match status" value="1"/>
</dbReference>
<dbReference type="InterPro" id="IPR001870">
    <property type="entry name" value="B30.2/SPRY"/>
</dbReference>
<dbReference type="Gene3D" id="3.30.40.10">
    <property type="entry name" value="Zinc/RING finger domain, C3HC4 (zinc finger)"/>
    <property type="match status" value="1"/>
</dbReference>
<dbReference type="PROSITE" id="PS50089">
    <property type="entry name" value="ZF_RING_2"/>
    <property type="match status" value="1"/>
</dbReference>
<dbReference type="InterPro" id="IPR001841">
    <property type="entry name" value="Znf_RING"/>
</dbReference>
<dbReference type="SUPFAM" id="SSF57850">
    <property type="entry name" value="RING/U-box"/>
    <property type="match status" value="1"/>
</dbReference>
<dbReference type="SMART" id="SM00589">
    <property type="entry name" value="PRY"/>
    <property type="match status" value="1"/>
</dbReference>
<dbReference type="InterPro" id="IPR058030">
    <property type="entry name" value="TRIM8/14/16/25/29/45/65_CC"/>
</dbReference>
<dbReference type="SUPFAM" id="SSF57845">
    <property type="entry name" value="B-box zinc-binding domain"/>
    <property type="match status" value="1"/>
</dbReference>
<dbReference type="CDD" id="cd19802">
    <property type="entry name" value="Bbox1_TRIM8-like"/>
    <property type="match status" value="1"/>
</dbReference>
<evidence type="ECO:0000256" key="2">
    <source>
        <dbReference type="ARBA" id="ARBA00022490"/>
    </source>
</evidence>
<evidence type="ECO:0000256" key="7">
    <source>
        <dbReference type="SAM" id="Coils"/>
    </source>
</evidence>
<dbReference type="PANTHER" id="PTHR21472">
    <property type="entry name" value="ENDONUCLEASE DOMAIN-CONTAINING 1 PROTEIN ENDOD1"/>
    <property type="match status" value="1"/>
</dbReference>
<keyword evidence="2" id="KW-0963">Cytoplasm</keyword>
<dbReference type="InterPro" id="IPR003879">
    <property type="entry name" value="Butyrophylin_SPRY"/>
</dbReference>
<dbReference type="InterPro" id="IPR017907">
    <property type="entry name" value="Znf_RING_CS"/>
</dbReference>
<dbReference type="Pfam" id="PF00097">
    <property type="entry name" value="zf-C3HC4"/>
    <property type="match status" value="1"/>
</dbReference>
<dbReference type="SMART" id="SM00184">
    <property type="entry name" value="RING"/>
    <property type="match status" value="1"/>
</dbReference>
<dbReference type="InterPro" id="IPR043136">
    <property type="entry name" value="B30.2/SPRY_sf"/>
</dbReference>
<feature type="domain" description="B30.2/SPRY" evidence="9">
    <location>
        <begin position="725"/>
        <end position="863"/>
    </location>
</feature>
<feature type="domain" description="RING-type" evidence="8">
    <location>
        <begin position="404"/>
        <end position="443"/>
    </location>
</feature>
<feature type="coiled-coil region" evidence="7">
    <location>
        <begin position="583"/>
        <end position="631"/>
    </location>
</feature>
<sequence length="863" mass="97587">MKSPSTTWKIPVYSAYVYRGNQSIGRCDAWYIEPQLDSDPELCMRSQGYGSNIGTNQALNRDYDNSDYDKGHLYPVLHTNNHLSMLATSTLTNAAPQNSSFNRNAWLRHEEAVITDLKSCEDVAYVVTGVVPDKKASKLKNRVAVSKYYWRATCCLKNNQYIGKGYYGPDEKGKVQELTLRIQKIVEIGTTWKIPVYSAYIFASPNIGRCDAWYIEPQLDGEDEPCMRPKGRNKKIGTNQALSNDYKDSNKYDKGHLYPVLHTNNHLSMLATSTLTNAAPQNSDFNRNKWLRHEEAVITDLKSCEDVAYVVTGVVPDTDAPKLKNRVTVSKYYWRATCCLKNNQYIGKGYYGPDEKAQNTEDSGDWRRIERTDTCDKLFRAPSDLPDDTTKMATAVDITRHLQCPICKNLLTDPVSTTCGHTFCRCCLDKHISMTEPQCPLCQEPVSTKPSVNEAIEALLKEFHMIQLPNMNLYCGEKAAIPCDVCDEHLTYKAVKSCLICLLSFCDEHLKSHQSMARFKGHKLVNPLEKLDQRACNKHGRPLELYCRRNERCICALCVKTGEDVIPVETERERRQGVQQNAIEVMERMIVQRENKLEELKESAAKYQALLEKEQQEIKEVFAAMMEAVRKTEQVLLAPLEDGKMCLEKEMDEKTQQIQKDILKYKETIESLNSTKNEEDDIFFIQSYPAVPAELTDDWTLNIDTELNFGIMRNTKANLLDEIETHLEKLCAVEIRRIPSFAVNVTLDAETAHPHLEVSADGKAVCDTGASHDIPGGPQQFDLVGGILGKPRITSGRAFWVVEVGNKVGWELGVVGDGANRKGKVSYKPSEGYWVIVLCGQNMYGAFEDPPVMLHPSTKPRKV</sequence>
<dbReference type="InterPro" id="IPR013083">
    <property type="entry name" value="Znf_RING/FYVE/PHD"/>
</dbReference>
<dbReference type="Pfam" id="PF25600">
    <property type="entry name" value="TRIM_CC"/>
    <property type="match status" value="1"/>
</dbReference>
<keyword evidence="3" id="KW-0479">Metal-binding</keyword>
<organism evidence="10 11">
    <name type="scientific">Cirrhinus molitorella</name>
    <name type="common">mud carp</name>
    <dbReference type="NCBI Taxonomy" id="172907"/>
    <lineage>
        <taxon>Eukaryota</taxon>
        <taxon>Metazoa</taxon>
        <taxon>Chordata</taxon>
        <taxon>Craniata</taxon>
        <taxon>Vertebrata</taxon>
        <taxon>Euteleostomi</taxon>
        <taxon>Actinopterygii</taxon>
        <taxon>Neopterygii</taxon>
        <taxon>Teleostei</taxon>
        <taxon>Ostariophysi</taxon>
        <taxon>Cypriniformes</taxon>
        <taxon>Cyprinidae</taxon>
        <taxon>Labeoninae</taxon>
        <taxon>Labeonini</taxon>
        <taxon>Cirrhinus</taxon>
    </lineage>
</organism>
<dbReference type="Pfam" id="PF01223">
    <property type="entry name" value="Endonuclease_NS"/>
    <property type="match status" value="2"/>
</dbReference>
<evidence type="ECO:0000256" key="4">
    <source>
        <dbReference type="ARBA" id="ARBA00022771"/>
    </source>
</evidence>
<evidence type="ECO:0000256" key="5">
    <source>
        <dbReference type="ARBA" id="ARBA00022833"/>
    </source>
</evidence>
<accession>A0AA88QEB6</accession>
<dbReference type="Gene3D" id="4.10.830.40">
    <property type="match status" value="1"/>
</dbReference>
<dbReference type="InterPro" id="IPR020821">
    <property type="entry name" value="ENPP1-3/EXOG-like_nuc-like"/>
</dbReference>
<dbReference type="InterPro" id="IPR001604">
    <property type="entry name" value="Endo_G_ENPP1-like_dom"/>
</dbReference>
<dbReference type="Gene3D" id="3.40.570.10">
    <property type="entry name" value="Extracellular Endonuclease, subunit A"/>
    <property type="match status" value="2"/>
</dbReference>
<keyword evidence="4 6" id="KW-0863">Zinc-finger</keyword>
<dbReference type="EMBL" id="JAUYZG010000002">
    <property type="protein sequence ID" value="KAK2914418.1"/>
    <property type="molecule type" value="Genomic_DNA"/>
</dbReference>
<evidence type="ECO:0000313" key="10">
    <source>
        <dbReference type="EMBL" id="KAK2914418.1"/>
    </source>
</evidence>
<keyword evidence="7" id="KW-0175">Coiled coil</keyword>
<dbReference type="InterPro" id="IPR013320">
    <property type="entry name" value="ConA-like_dom_sf"/>
</dbReference>
<evidence type="ECO:0008006" key="12">
    <source>
        <dbReference type="Google" id="ProtNLM"/>
    </source>
</evidence>
<dbReference type="SMART" id="SM00892">
    <property type="entry name" value="Endonuclease_NS"/>
    <property type="match status" value="2"/>
</dbReference>
<dbReference type="GO" id="GO:0016787">
    <property type="term" value="F:hydrolase activity"/>
    <property type="evidence" value="ECO:0007669"/>
    <property type="project" value="InterPro"/>
</dbReference>
<dbReference type="PROSITE" id="PS50188">
    <property type="entry name" value="B302_SPRY"/>
    <property type="match status" value="1"/>
</dbReference>
<dbReference type="Gene3D" id="2.60.120.920">
    <property type="match status" value="1"/>
</dbReference>